<protein>
    <submittedName>
        <fullName evidence="2">DM13 domain-containing protein</fullName>
    </submittedName>
</protein>
<proteinExistence type="predicted"/>
<evidence type="ECO:0000313" key="2">
    <source>
        <dbReference type="WBParaSite" id="RSKR_0000027800.1"/>
    </source>
</evidence>
<dbReference type="Proteomes" id="UP000095286">
    <property type="component" value="Unplaced"/>
</dbReference>
<sequence>MREDATEKIAKKEKEVVIPTGYGVPGPQEPLPGRSHNGNYFPLFPFHSAYVGGVELDPSISRHIGGDINIPVPSWGMIDFNGDFNNRIRNTVLKTGVSADPVNNLGLRQKDFNRMMGSPSFLHNRQNQPTIPLVKLPREFVPKSCKAPLCNPYQQSVGYGLEYDWGGNDGVNGGFDFNMPVSKEVGFRVPVSGNIYYALENITITYAQNLGALDPKTYLLKDDMENDPFNFPDIYSNDLSPTFLKSR</sequence>
<evidence type="ECO:0000313" key="1">
    <source>
        <dbReference type="Proteomes" id="UP000095286"/>
    </source>
</evidence>
<name>A0AC35TGF2_9BILA</name>
<accession>A0AC35TGF2</accession>
<dbReference type="WBParaSite" id="RSKR_0000027800.1">
    <property type="protein sequence ID" value="RSKR_0000027800.1"/>
    <property type="gene ID" value="RSKR_0000027800"/>
</dbReference>
<organism evidence="1 2">
    <name type="scientific">Rhabditophanes sp. KR3021</name>
    <dbReference type="NCBI Taxonomy" id="114890"/>
    <lineage>
        <taxon>Eukaryota</taxon>
        <taxon>Metazoa</taxon>
        <taxon>Ecdysozoa</taxon>
        <taxon>Nematoda</taxon>
        <taxon>Chromadorea</taxon>
        <taxon>Rhabditida</taxon>
        <taxon>Tylenchina</taxon>
        <taxon>Panagrolaimomorpha</taxon>
        <taxon>Strongyloidoidea</taxon>
        <taxon>Alloionematidae</taxon>
        <taxon>Rhabditophanes</taxon>
    </lineage>
</organism>
<reference evidence="2" key="1">
    <citation type="submission" date="2016-11" db="UniProtKB">
        <authorList>
            <consortium name="WormBaseParasite"/>
        </authorList>
    </citation>
    <scope>IDENTIFICATION</scope>
    <source>
        <strain evidence="2">KR3021</strain>
    </source>
</reference>